<dbReference type="RefSeq" id="WP_182621088.1">
    <property type="nucleotide sequence ID" value="NZ_JACIUV010000001.1"/>
</dbReference>
<keyword evidence="3" id="KW-0489">Methyltransferase</keyword>
<dbReference type="GO" id="GO:0008168">
    <property type="term" value="F:methyltransferase activity"/>
    <property type="evidence" value="ECO:0007669"/>
    <property type="project" value="UniProtKB-KW"/>
</dbReference>
<dbReference type="InterPro" id="IPR013217">
    <property type="entry name" value="Methyltransf_12"/>
</dbReference>
<evidence type="ECO:0000313" key="3">
    <source>
        <dbReference type="EMBL" id="MBB1115637.1"/>
    </source>
</evidence>
<dbReference type="SUPFAM" id="SSF53335">
    <property type="entry name" value="S-adenosyl-L-methionine-dependent methyltransferases"/>
    <property type="match status" value="1"/>
</dbReference>
<dbReference type="PANTHER" id="PTHR42912">
    <property type="entry name" value="METHYLTRANSFERASE"/>
    <property type="match status" value="1"/>
</dbReference>
<evidence type="ECO:0000256" key="1">
    <source>
        <dbReference type="SAM" id="Coils"/>
    </source>
</evidence>
<dbReference type="CDD" id="cd02440">
    <property type="entry name" value="AdoMet_MTases"/>
    <property type="match status" value="1"/>
</dbReference>
<feature type="coiled-coil region" evidence="1">
    <location>
        <begin position="325"/>
        <end position="372"/>
    </location>
</feature>
<dbReference type="InterPro" id="IPR029063">
    <property type="entry name" value="SAM-dependent_MTases_sf"/>
</dbReference>
<dbReference type="GO" id="GO:0032259">
    <property type="term" value="P:methylation"/>
    <property type="evidence" value="ECO:0007669"/>
    <property type="project" value="UniProtKB-KW"/>
</dbReference>
<dbReference type="SUPFAM" id="SSF53756">
    <property type="entry name" value="UDP-Glycosyltransferase/glycogen phosphorylase"/>
    <property type="match status" value="1"/>
</dbReference>
<accession>A0A7W3YU09</accession>
<dbReference type="Gene3D" id="3.40.50.150">
    <property type="entry name" value="Vaccinia Virus protein VP39"/>
    <property type="match status" value="1"/>
</dbReference>
<keyword evidence="3" id="KW-0808">Transferase</keyword>
<gene>
    <name evidence="3" type="ORF">H4O09_00965</name>
</gene>
<name>A0A7W3YU09_9GAMM</name>
<keyword evidence="1" id="KW-0175">Coiled coil</keyword>
<dbReference type="EMBL" id="JACIUV010000001">
    <property type="protein sequence ID" value="MBB1115637.1"/>
    <property type="molecule type" value="Genomic_DNA"/>
</dbReference>
<comment type="caution">
    <text evidence="3">The sequence shown here is derived from an EMBL/GenBank/DDBJ whole genome shotgun (WGS) entry which is preliminary data.</text>
</comment>
<proteinExistence type="predicted"/>
<organism evidence="3 4">
    <name type="scientific">Stenotrophomonas koreensis</name>
    <dbReference type="NCBI Taxonomy" id="266128"/>
    <lineage>
        <taxon>Bacteria</taxon>
        <taxon>Pseudomonadati</taxon>
        <taxon>Pseudomonadota</taxon>
        <taxon>Gammaproteobacteria</taxon>
        <taxon>Lysobacterales</taxon>
        <taxon>Lysobacteraceae</taxon>
        <taxon>Stenotrophomonas</taxon>
    </lineage>
</organism>
<feature type="coiled-coil region" evidence="1">
    <location>
        <begin position="263"/>
        <end position="290"/>
    </location>
</feature>
<evidence type="ECO:0000313" key="4">
    <source>
        <dbReference type="Proteomes" id="UP000550609"/>
    </source>
</evidence>
<dbReference type="InterPro" id="IPR050508">
    <property type="entry name" value="Methyltransf_Superfamily"/>
</dbReference>
<protein>
    <submittedName>
        <fullName evidence="3">Methyltransferase</fullName>
    </submittedName>
</protein>
<evidence type="ECO:0000259" key="2">
    <source>
        <dbReference type="Pfam" id="PF08242"/>
    </source>
</evidence>
<feature type="domain" description="Methyltransferase type 12" evidence="2">
    <location>
        <begin position="57"/>
        <end position="156"/>
    </location>
</feature>
<dbReference type="AlphaFoldDB" id="A0A7W3YU09"/>
<sequence length="749" mass="82157">MSSKNNEYWKTRDGELYADQQRVRRAAGNDNYARQEQWLAGFVAERHQTLGRPVRVLDFGVGFGRLAHVLAGQKHVDYYGYDISEAMVAPLLAHPPAGLGDDITRRIRVGPRLDEAMAGCQFDVIFTVSVLIHNDRDQAAQILAQMRSLLAPDGRICLIENRPVSISLMANLWHNGCWSHDVAGTLAADMNVDVEDGILADHGIYILSEPAQPQGRQVRVPGSNGFAPVSAGDYLLRFRQATQTVAQGLEAEVANVNSDLAYLRDASELYQQAEAAAVKALQQARGLLAEAPDHVPVVDGSHLTSAIAALPALAAAVVRLSTEQRDALEVQARQQQQALEAEQARDDLVLQLQQHQEQVHSLKARVDQLTWQLELRQRVLGKLRDPIPVLAGTAAAAVSGQGADGGSRHGNEVFEFNAPRDTCHAQNLPGHERVCHVMHKEWFGIRAASGALPGQKLAISGVVAPSIADIEEVVALLAGKQVNRLALHGFSSNMATWARALHAAGFDHISLVWHGAPVMWVHEEERRLFGMALDLARKGILRRINGMRAGTHAVMDSAYAWVPQIYNMPPNYRSISLGAARRRPDRGATVFAPSWNLVHKNLFTNVAAAASTPEVGSIWLLADDFQLPYPVDKELKKLPKLDQKGMMDAMSLCDVVMNASIVDCHPMVELEALAAGTPAIRGRLGMDALDDHPYVQLTQVGDPLNVADVRSTLQRVLRVPTSELQEMMTDYSRAMVQLSFERYSEFLEA</sequence>
<dbReference type="Pfam" id="PF08242">
    <property type="entry name" value="Methyltransf_12"/>
    <property type="match status" value="1"/>
</dbReference>
<dbReference type="Proteomes" id="UP000550609">
    <property type="component" value="Unassembled WGS sequence"/>
</dbReference>
<reference evidence="3 4" key="1">
    <citation type="submission" date="2020-08" db="EMBL/GenBank/DDBJ databases">
        <title>Stenotrophomonas sp. W1S232.</title>
        <authorList>
            <person name="Deng Y."/>
        </authorList>
    </citation>
    <scope>NUCLEOTIDE SEQUENCE [LARGE SCALE GENOMIC DNA]</scope>
    <source>
        <strain evidence="3 4">W1S232</strain>
    </source>
</reference>